<accession>A0A559L3V1</accession>
<gene>
    <name evidence="1" type="ORF">Focb16_v002488</name>
</gene>
<dbReference type="AlphaFoldDB" id="A0A559L3V1"/>
<dbReference type="EMBL" id="SRMI01000006">
    <property type="protein sequence ID" value="TVY67612.1"/>
    <property type="molecule type" value="Genomic_DNA"/>
</dbReference>
<protein>
    <submittedName>
        <fullName evidence="1">Uncharacterized protein</fullName>
    </submittedName>
</protein>
<comment type="caution">
    <text evidence="1">The sequence shown here is derived from an EMBL/GenBank/DDBJ whole genome shotgun (WGS) entry which is preliminary data.</text>
</comment>
<evidence type="ECO:0000313" key="2">
    <source>
        <dbReference type="Proteomes" id="UP000320707"/>
    </source>
</evidence>
<sequence length="269" mass="30974">MESTSNNALVEEDIRLGGITNLFGHLELDHAENGQGRFDCVWCTISALIGMSPFDMQLCLPEEERPVTHRGIEQDGMKHRGLSDDEIKRLLIAVDKNIIWASRMEITGNTTRKDLTTIKSEWDRDKSLYGMSLETAQAFAKEAGVKRIGLAYSTGPETGHCVVYQYAKDHSGEGWILVDWQADPKAGKIIELPAGARIYLSFAFQEKDEAQKDEPLCEKYWVIQRTKNQKEVVRKMYEIRDRTIWERRERLRKAFTEEKRKKAYPGIFK</sequence>
<evidence type="ECO:0000313" key="1">
    <source>
        <dbReference type="EMBL" id="TVY67612.1"/>
    </source>
</evidence>
<dbReference type="Proteomes" id="UP000320707">
    <property type="component" value="Unassembled WGS sequence"/>
</dbReference>
<organism evidence="1 2">
    <name type="scientific">Fusarium oxysporum f. sp. cubense</name>
    <dbReference type="NCBI Taxonomy" id="61366"/>
    <lineage>
        <taxon>Eukaryota</taxon>
        <taxon>Fungi</taxon>
        <taxon>Dikarya</taxon>
        <taxon>Ascomycota</taxon>
        <taxon>Pezizomycotina</taxon>
        <taxon>Sordariomycetes</taxon>
        <taxon>Hypocreomycetidae</taxon>
        <taxon>Hypocreales</taxon>
        <taxon>Nectriaceae</taxon>
        <taxon>Fusarium</taxon>
        <taxon>Fusarium oxysporum species complex</taxon>
    </lineage>
</organism>
<proteinExistence type="predicted"/>
<reference evidence="1 2" key="1">
    <citation type="journal article" date="2019" name="Microbiol. Resour. Announc.">
        <title>High-quality draft genome sequence of Fusarium oxysporum f. sp. cubense strain 160527, a causal agent of Panama disease.</title>
        <authorList>
            <person name="Asai S."/>
            <person name="Ayukawa Y."/>
            <person name="Gan P."/>
            <person name="Masuda S."/>
            <person name="Komatsu K."/>
            <person name="Shirasu K."/>
            <person name="Arie T."/>
        </authorList>
    </citation>
    <scope>NUCLEOTIDE SEQUENCE [LARGE SCALE GENOMIC DNA]</scope>
    <source>
        <strain evidence="1 2">160527</strain>
    </source>
</reference>
<name>A0A559L3V1_FUSOC</name>